<sequence length="459" mass="51288">MPGHATLSQIDDFPNMGVSDIGLVRQTLLSRLYGRTQPSTLVGLSTQLSSIHSLLHRTVTNLEGNSVLVIGPRGSGKTTLIQKALSLLHHHKPQQEHGQEREQEQKKTHHVVKLSGFIHTTDKIALRDIARQLLITQDLENILIGSFSDAFTYILQQMRTDSSDRPTPLVFILEEFDLLAQHPKQSLLYTLFDIAQQSQRQTPIAVVGVTARVDVMDLLEKRVKSRFSHRQVYVQYTQSPEEFAQIVREALSTGDPGFDHRVDEVLADAPVRAYILEAYEFSKDPRRALRVFASAVARLSQLHPALSLDEIRESVGRERASAKMQVLRGISLLELYLLVAMRGLLGTGSGKFNFEMVYAEYKLFMSRYVMGSSGSMKVYKKPVAMKAFETLVELEIVRGVGEGNAAAGGVSGRNDLLAASGRAPKEYRMVQMMLEPGQVVELVEAREDVPAVVRRWAQQ</sequence>
<reference evidence="1" key="1">
    <citation type="submission" date="2022-07" db="EMBL/GenBank/DDBJ databases">
        <title>Phylogenomic reconstructions and comparative analyses of Kickxellomycotina fungi.</title>
        <authorList>
            <person name="Reynolds N.K."/>
            <person name="Stajich J.E."/>
            <person name="Barry K."/>
            <person name="Grigoriev I.V."/>
            <person name="Crous P."/>
            <person name="Smith M.E."/>
        </authorList>
    </citation>
    <scope>NUCLEOTIDE SEQUENCE</scope>
    <source>
        <strain evidence="1">Benny 63K</strain>
    </source>
</reference>
<organism evidence="1 2">
    <name type="scientific">Kickxella alabastrina</name>
    <dbReference type="NCBI Taxonomy" id="61397"/>
    <lineage>
        <taxon>Eukaryota</taxon>
        <taxon>Fungi</taxon>
        <taxon>Fungi incertae sedis</taxon>
        <taxon>Zoopagomycota</taxon>
        <taxon>Kickxellomycotina</taxon>
        <taxon>Kickxellomycetes</taxon>
        <taxon>Kickxellales</taxon>
        <taxon>Kickxellaceae</taxon>
        <taxon>Kickxella</taxon>
    </lineage>
</organism>
<keyword evidence="2" id="KW-1185">Reference proteome</keyword>
<proteinExistence type="predicted"/>
<evidence type="ECO:0000313" key="2">
    <source>
        <dbReference type="Proteomes" id="UP001150581"/>
    </source>
</evidence>
<evidence type="ECO:0000313" key="1">
    <source>
        <dbReference type="EMBL" id="KAJ1897221.1"/>
    </source>
</evidence>
<dbReference type="EMBL" id="JANBPG010000355">
    <property type="protein sequence ID" value="KAJ1897221.1"/>
    <property type="molecule type" value="Genomic_DNA"/>
</dbReference>
<dbReference type="Proteomes" id="UP001150581">
    <property type="component" value="Unassembled WGS sequence"/>
</dbReference>
<accession>A0ACC1IKL8</accession>
<name>A0ACC1IKL8_9FUNG</name>
<protein>
    <submittedName>
        <fullName evidence="1">Origin recognition complex subunit 4</fullName>
    </submittedName>
</protein>
<gene>
    <name evidence="1" type="primary">ORC4_1</name>
    <name evidence="1" type="ORF">LPJ66_003506</name>
</gene>
<comment type="caution">
    <text evidence="1">The sequence shown here is derived from an EMBL/GenBank/DDBJ whole genome shotgun (WGS) entry which is preliminary data.</text>
</comment>